<reference evidence="2" key="1">
    <citation type="submission" date="2023-06" db="EMBL/GenBank/DDBJ databases">
        <title>Genomic analysis of the entomopathogenic nematode Steinernema hermaphroditum.</title>
        <authorList>
            <person name="Schwarz E.M."/>
            <person name="Heppert J.K."/>
            <person name="Baniya A."/>
            <person name="Schwartz H.T."/>
            <person name="Tan C.-H."/>
            <person name="Antoshechkin I."/>
            <person name="Sternberg P.W."/>
            <person name="Goodrich-Blair H."/>
            <person name="Dillman A.R."/>
        </authorList>
    </citation>
    <scope>NUCLEOTIDE SEQUENCE</scope>
    <source>
        <strain evidence="2">PS9179</strain>
        <tissue evidence="2">Whole animal</tissue>
    </source>
</reference>
<dbReference type="Proteomes" id="UP001175271">
    <property type="component" value="Unassembled WGS sequence"/>
</dbReference>
<comment type="caution">
    <text evidence="2">The sequence shown here is derived from an EMBL/GenBank/DDBJ whole genome shotgun (WGS) entry which is preliminary data.</text>
</comment>
<gene>
    <name evidence="2" type="ORF">QR680_017773</name>
</gene>
<keyword evidence="1" id="KW-0732">Signal</keyword>
<name>A0AA39HFR6_9BILA</name>
<evidence type="ECO:0000313" key="2">
    <source>
        <dbReference type="EMBL" id="KAK0405037.1"/>
    </source>
</evidence>
<protein>
    <submittedName>
        <fullName evidence="2">Uncharacterized protein</fullName>
    </submittedName>
</protein>
<evidence type="ECO:0000313" key="3">
    <source>
        <dbReference type="Proteomes" id="UP001175271"/>
    </source>
</evidence>
<evidence type="ECO:0000256" key="1">
    <source>
        <dbReference type="SAM" id="SignalP"/>
    </source>
</evidence>
<organism evidence="2 3">
    <name type="scientific">Steinernema hermaphroditum</name>
    <dbReference type="NCBI Taxonomy" id="289476"/>
    <lineage>
        <taxon>Eukaryota</taxon>
        <taxon>Metazoa</taxon>
        <taxon>Ecdysozoa</taxon>
        <taxon>Nematoda</taxon>
        <taxon>Chromadorea</taxon>
        <taxon>Rhabditida</taxon>
        <taxon>Tylenchina</taxon>
        <taxon>Panagrolaimomorpha</taxon>
        <taxon>Strongyloidoidea</taxon>
        <taxon>Steinernematidae</taxon>
        <taxon>Steinernema</taxon>
    </lineage>
</organism>
<keyword evidence="3" id="KW-1185">Reference proteome</keyword>
<dbReference type="EMBL" id="JAUCMV010000004">
    <property type="protein sequence ID" value="KAK0405037.1"/>
    <property type="molecule type" value="Genomic_DNA"/>
</dbReference>
<dbReference type="AlphaFoldDB" id="A0AA39HFR6"/>
<accession>A0AA39HFR6</accession>
<proteinExistence type="predicted"/>
<feature type="signal peptide" evidence="1">
    <location>
        <begin position="1"/>
        <end position="26"/>
    </location>
</feature>
<sequence>MRTTVGASALLRTIQICVLLAPMVVGNVVEDENMKLVDIEAPIVGFYKVEIKTASASCKVQMKNYLSLRVMELKKGKVVDYSAELIIEERTGKNDDAEFAKVRNEAVAMYFPVVMPTNGTQYVKNATHLLWTVKGGDGFAYEQVTVTSPGGEKTVFNINAQEACKCSNFMVGKNDRNRYGYYLSSRNALEGTVFTMNVTPEEVLQGNLKRKEKLSIGTENNEGPSRDTNCIN</sequence>
<feature type="chain" id="PRO_5041289447" evidence="1">
    <location>
        <begin position="27"/>
        <end position="232"/>
    </location>
</feature>